<feature type="region of interest" description="Disordered" evidence="1">
    <location>
        <begin position="32"/>
        <end position="145"/>
    </location>
</feature>
<dbReference type="OrthoDB" id="714380at2"/>
<feature type="compositionally biased region" description="Basic and acidic residues" evidence="1">
    <location>
        <begin position="92"/>
        <end position="117"/>
    </location>
</feature>
<evidence type="ECO:0000256" key="2">
    <source>
        <dbReference type="SAM" id="SignalP"/>
    </source>
</evidence>
<sequence length="158" mass="17068">METLNSFKKIAALAVFVATLGIGATQAQTVKKAESQPAKAEQKANQISPKKMEQHPKAAIEKKALITEPKAHQAVDKKGNKTEKSVGNVKPMENKEPAKVNHVVKAEKSAAKVEPNKVKTTTNGDKLTGAKHNGHPVYEGPQGGKYYINESGNKIYIK</sequence>
<protein>
    <submittedName>
        <fullName evidence="3">Colicin import membrane protein</fullName>
    </submittedName>
</protein>
<reference evidence="4" key="1">
    <citation type="submission" date="2017-02" db="EMBL/GenBank/DDBJ databases">
        <authorList>
            <person name="Varghese N."/>
            <person name="Submissions S."/>
        </authorList>
    </citation>
    <scope>NUCLEOTIDE SEQUENCE [LARGE SCALE GENOMIC DNA]</scope>
    <source>
        <strain evidence="4">DSM 24091</strain>
    </source>
</reference>
<feature type="chain" id="PRO_5010523231" evidence="2">
    <location>
        <begin position="28"/>
        <end position="158"/>
    </location>
</feature>
<feature type="compositionally biased region" description="Basic and acidic residues" evidence="1">
    <location>
        <begin position="50"/>
        <end position="84"/>
    </location>
</feature>
<name>A0A1T5FSQ4_9SPHI</name>
<evidence type="ECO:0000313" key="3">
    <source>
        <dbReference type="EMBL" id="SKB99160.1"/>
    </source>
</evidence>
<evidence type="ECO:0000256" key="1">
    <source>
        <dbReference type="SAM" id="MobiDB-lite"/>
    </source>
</evidence>
<accession>A0A1T5FSQ4</accession>
<evidence type="ECO:0000313" key="4">
    <source>
        <dbReference type="Proteomes" id="UP000190150"/>
    </source>
</evidence>
<organism evidence="3 4">
    <name type="scientific">Sphingobacterium nematocida</name>
    <dbReference type="NCBI Taxonomy" id="1513896"/>
    <lineage>
        <taxon>Bacteria</taxon>
        <taxon>Pseudomonadati</taxon>
        <taxon>Bacteroidota</taxon>
        <taxon>Sphingobacteriia</taxon>
        <taxon>Sphingobacteriales</taxon>
        <taxon>Sphingobacteriaceae</taxon>
        <taxon>Sphingobacterium</taxon>
    </lineage>
</organism>
<feature type="signal peptide" evidence="2">
    <location>
        <begin position="1"/>
        <end position="27"/>
    </location>
</feature>
<gene>
    <name evidence="3" type="ORF">SAMN05660841_03493</name>
</gene>
<keyword evidence="4" id="KW-1185">Reference proteome</keyword>
<dbReference type="RefSeq" id="WP_079645035.1">
    <property type="nucleotide sequence ID" value="NZ_FUZF01000018.1"/>
</dbReference>
<dbReference type="Proteomes" id="UP000190150">
    <property type="component" value="Unassembled WGS sequence"/>
</dbReference>
<dbReference type="AlphaFoldDB" id="A0A1T5FSQ4"/>
<keyword evidence="2" id="KW-0732">Signal</keyword>
<proteinExistence type="predicted"/>
<dbReference type="EMBL" id="FUZF01000018">
    <property type="protein sequence ID" value="SKB99160.1"/>
    <property type="molecule type" value="Genomic_DNA"/>
</dbReference>